<dbReference type="GO" id="GO:0016462">
    <property type="term" value="F:pyrophosphatase activity"/>
    <property type="evidence" value="ECO:0007669"/>
    <property type="project" value="TreeGrafter"/>
</dbReference>
<dbReference type="InterPro" id="IPR043129">
    <property type="entry name" value="ATPase_NBD"/>
</dbReference>
<accession>A0A1I2G0E7</accession>
<dbReference type="Proteomes" id="UP000199400">
    <property type="component" value="Unassembled WGS sequence"/>
</dbReference>
<name>A0A1I2G0E7_9BACT</name>
<proteinExistence type="predicted"/>
<reference evidence="3" key="1">
    <citation type="submission" date="2016-10" db="EMBL/GenBank/DDBJ databases">
        <authorList>
            <person name="Varghese N."/>
            <person name="Submissions S."/>
        </authorList>
    </citation>
    <scope>NUCLEOTIDE SEQUENCE [LARGE SCALE GENOMIC DNA]</scope>
    <source>
        <strain evidence="3">ATCC 25963</strain>
    </source>
</reference>
<dbReference type="STRING" id="54.SAMN02745121_06909"/>
<sequence length="316" mass="33810">MFPNSGEPATPRAADPRGSWRAVIDIGTNSVLLLVARWRGEEIEIALDQATITRLGKGVAATGVLASESIARTLEVLKQYRATAAQYGATPLAVTTEGVRLAKNRDEFLRPAGEVLGAPVRLLSGAEEAELSFRSVAQEHGSAAPLRVLDIGGGSTELAVGEGERLISSVSHPIGAVRLYERFVAHDPPEPAEVAQIEIEALETFQRGQPLEPYPILTGLAGTVTTAAAMLRGLQAYDREAVDCKAFAYVQVRDLRDRAAQVTAEERCQIWPALDPARADVIVAGLTILVAAMQHCGASSLVVRDRGLRYALIEKD</sequence>
<evidence type="ECO:0000313" key="3">
    <source>
        <dbReference type="Proteomes" id="UP000199400"/>
    </source>
</evidence>
<dbReference type="AlphaFoldDB" id="A0A1I2G0E7"/>
<dbReference type="CDD" id="cd24054">
    <property type="entry name" value="ASKHA_NBD_AaPPX-GppA_MtPPX2-like"/>
    <property type="match status" value="1"/>
</dbReference>
<organism evidence="2 3">
    <name type="scientific">Nannocystis exedens</name>
    <dbReference type="NCBI Taxonomy" id="54"/>
    <lineage>
        <taxon>Bacteria</taxon>
        <taxon>Pseudomonadati</taxon>
        <taxon>Myxococcota</taxon>
        <taxon>Polyangia</taxon>
        <taxon>Nannocystales</taxon>
        <taxon>Nannocystaceae</taxon>
        <taxon>Nannocystis</taxon>
    </lineage>
</organism>
<keyword evidence="3" id="KW-1185">Reference proteome</keyword>
<protein>
    <submittedName>
        <fullName evidence="2">Exopolyphosphatase / guanosine-5'-triphosphate,3'-diphosphate pyrophosphatase</fullName>
    </submittedName>
</protein>
<dbReference type="InterPro" id="IPR003695">
    <property type="entry name" value="Ppx_GppA_N"/>
</dbReference>
<gene>
    <name evidence="2" type="ORF">SAMN02745121_06909</name>
</gene>
<dbReference type="InterPro" id="IPR050273">
    <property type="entry name" value="GppA/Ppx_hydrolase"/>
</dbReference>
<evidence type="ECO:0000313" key="2">
    <source>
        <dbReference type="EMBL" id="SFF10101.1"/>
    </source>
</evidence>
<dbReference type="Gene3D" id="3.30.420.40">
    <property type="match status" value="1"/>
</dbReference>
<dbReference type="PANTHER" id="PTHR30005:SF13">
    <property type="entry name" value="EXOPOLYPHOSPHATASE 2"/>
    <property type="match status" value="1"/>
</dbReference>
<dbReference type="PANTHER" id="PTHR30005">
    <property type="entry name" value="EXOPOLYPHOSPHATASE"/>
    <property type="match status" value="1"/>
</dbReference>
<dbReference type="Gene3D" id="3.30.420.150">
    <property type="entry name" value="Exopolyphosphatase. Domain 2"/>
    <property type="match status" value="1"/>
</dbReference>
<feature type="domain" description="Ppx/GppA phosphatase N-terminal" evidence="1">
    <location>
        <begin position="35"/>
        <end position="310"/>
    </location>
</feature>
<dbReference type="SUPFAM" id="SSF53067">
    <property type="entry name" value="Actin-like ATPase domain"/>
    <property type="match status" value="2"/>
</dbReference>
<dbReference type="EMBL" id="FOMX01000029">
    <property type="protein sequence ID" value="SFF10101.1"/>
    <property type="molecule type" value="Genomic_DNA"/>
</dbReference>
<dbReference type="RefSeq" id="WP_096332272.1">
    <property type="nucleotide sequence ID" value="NZ_FOMX01000029.1"/>
</dbReference>
<evidence type="ECO:0000259" key="1">
    <source>
        <dbReference type="Pfam" id="PF02541"/>
    </source>
</evidence>
<dbReference type="OrthoDB" id="9793035at2"/>
<dbReference type="Pfam" id="PF02541">
    <property type="entry name" value="Ppx-GppA"/>
    <property type="match status" value="1"/>
</dbReference>